<comment type="caution">
    <text evidence="1">The sequence shown here is derived from an EMBL/GenBank/DDBJ whole genome shotgun (WGS) entry which is preliminary data.</text>
</comment>
<dbReference type="Proteomes" id="UP001230207">
    <property type="component" value="Unassembled WGS sequence"/>
</dbReference>
<accession>A0ABU0C0C7</accession>
<evidence type="ECO:0000313" key="1">
    <source>
        <dbReference type="EMBL" id="MDQ0323982.1"/>
    </source>
</evidence>
<evidence type="ECO:0000313" key="2">
    <source>
        <dbReference type="Proteomes" id="UP001230207"/>
    </source>
</evidence>
<keyword evidence="2" id="KW-1185">Reference proteome</keyword>
<gene>
    <name evidence="1" type="ORF">QO002_006189</name>
</gene>
<organism evidence="1 2">
    <name type="scientific">Pararhizobium capsulatum DSM 1112</name>
    <dbReference type="NCBI Taxonomy" id="1121113"/>
    <lineage>
        <taxon>Bacteria</taxon>
        <taxon>Pseudomonadati</taxon>
        <taxon>Pseudomonadota</taxon>
        <taxon>Alphaproteobacteria</taxon>
        <taxon>Hyphomicrobiales</taxon>
        <taxon>Rhizobiaceae</taxon>
        <taxon>Rhizobium/Agrobacterium group</taxon>
        <taxon>Pararhizobium</taxon>
    </lineage>
</organism>
<reference evidence="1 2" key="1">
    <citation type="submission" date="2023-07" db="EMBL/GenBank/DDBJ databases">
        <title>Genomic Encyclopedia of Type Strains, Phase IV (KMG-IV): sequencing the most valuable type-strain genomes for metagenomic binning, comparative biology and taxonomic classification.</title>
        <authorList>
            <person name="Goeker M."/>
        </authorList>
    </citation>
    <scope>NUCLEOTIDE SEQUENCE [LARGE SCALE GENOMIC DNA]</scope>
    <source>
        <strain evidence="1 2">DSM 1112</strain>
    </source>
</reference>
<proteinExistence type="predicted"/>
<evidence type="ECO:0008006" key="3">
    <source>
        <dbReference type="Google" id="ProtNLM"/>
    </source>
</evidence>
<sequence length="82" mass="8688">MAEPKMTAAEMMQVVVHMNLAHNAAIVCLVKALEDSGMLKVGRYEELLRRTSAGIVAKGDPGAASLIDELADAVKLLKGSTH</sequence>
<name>A0ABU0C0C7_9HYPH</name>
<dbReference type="RefSeq" id="WP_307237184.1">
    <property type="nucleotide sequence ID" value="NZ_JAUSVF010000006.1"/>
</dbReference>
<protein>
    <recommendedName>
        <fullName evidence="3">DUF1843 domain-containing protein</fullName>
    </recommendedName>
</protein>
<dbReference type="EMBL" id="JAUSVF010000006">
    <property type="protein sequence ID" value="MDQ0323982.1"/>
    <property type="molecule type" value="Genomic_DNA"/>
</dbReference>